<reference evidence="1" key="1">
    <citation type="submission" date="2021-09" db="EMBL/GenBank/DDBJ databases">
        <authorList>
            <consortium name="AG Swart"/>
            <person name="Singh M."/>
            <person name="Singh A."/>
            <person name="Seah K."/>
            <person name="Emmerich C."/>
        </authorList>
    </citation>
    <scope>NUCLEOTIDE SEQUENCE</scope>
    <source>
        <strain evidence="1">ATCC30299</strain>
    </source>
</reference>
<evidence type="ECO:0000313" key="1">
    <source>
        <dbReference type="EMBL" id="CAG9330720.1"/>
    </source>
</evidence>
<accession>A0AAU9JV44</accession>
<dbReference type="EMBL" id="CAJZBQ010000052">
    <property type="protein sequence ID" value="CAG9330720.1"/>
    <property type="molecule type" value="Genomic_DNA"/>
</dbReference>
<dbReference type="SUPFAM" id="SSF69304">
    <property type="entry name" value="Tricorn protease N-terminal domain"/>
    <property type="match status" value="1"/>
</dbReference>
<gene>
    <name evidence="1" type="ORF">BSTOLATCC_MIC52136</name>
</gene>
<protein>
    <submittedName>
        <fullName evidence="1">Uncharacterized protein</fullName>
    </submittedName>
</protein>
<comment type="caution">
    <text evidence="1">The sequence shown here is derived from an EMBL/GenBank/DDBJ whole genome shotgun (WGS) entry which is preliminary data.</text>
</comment>
<proteinExistence type="predicted"/>
<evidence type="ECO:0000313" key="2">
    <source>
        <dbReference type="Proteomes" id="UP001162131"/>
    </source>
</evidence>
<dbReference type="Proteomes" id="UP001162131">
    <property type="component" value="Unassembled WGS sequence"/>
</dbReference>
<organism evidence="1 2">
    <name type="scientific">Blepharisma stoltei</name>
    <dbReference type="NCBI Taxonomy" id="1481888"/>
    <lineage>
        <taxon>Eukaryota</taxon>
        <taxon>Sar</taxon>
        <taxon>Alveolata</taxon>
        <taxon>Ciliophora</taxon>
        <taxon>Postciliodesmatophora</taxon>
        <taxon>Heterotrichea</taxon>
        <taxon>Heterotrichida</taxon>
        <taxon>Blepharismidae</taxon>
        <taxon>Blepharisma</taxon>
    </lineage>
</organism>
<sequence>MADLYSEVQKIKVAKFLLEKRIKIEEFWVTLTTLYINDSDRHRQFQTEFNIISASQKSIEGMIKKYKDDLRIQCFYRDLAEQCRITQILLNKKIFKIHKQNYNNSYNSDFNYLYNADENLNGTEIYIYNLKSHKITSTFGLKSYEPNRRLLDKITNYVKISNSHLLILGSVQERYKGLLMDLKTKAITEMFNFTSLYNEFDTFNQIIYYENYLFVFGDLGRSGLAKYDINRNEWQKLAFPQLNKRVFAVLFRNYVLLSSFYNSSFYLYDLLIEAHSEIRFYKHAKSRKFLFTDQVKVYLWIQNNSIYESEENNPFKWNIIGNNNFGIREFPFDMTFSYFEGNIYASFLIRPKMYCYKLNRECNEIELIYEGEVNR</sequence>
<name>A0AAU9JV44_9CILI</name>
<keyword evidence="2" id="KW-1185">Reference proteome</keyword>
<dbReference type="AlphaFoldDB" id="A0AAU9JV44"/>